<dbReference type="Pfam" id="PF12705">
    <property type="entry name" value="PDDEXK_1"/>
    <property type="match status" value="1"/>
</dbReference>
<dbReference type="GO" id="GO:0004386">
    <property type="term" value="F:helicase activity"/>
    <property type="evidence" value="ECO:0007669"/>
    <property type="project" value="UniProtKB-KW"/>
</dbReference>
<dbReference type="InterPro" id="IPR011604">
    <property type="entry name" value="PDDEXK-like_dom_sf"/>
</dbReference>
<feature type="domain" description="PD-(D/E)XK endonuclease-like" evidence="5">
    <location>
        <begin position="31"/>
        <end position="282"/>
    </location>
</feature>
<evidence type="ECO:0000259" key="5">
    <source>
        <dbReference type="Pfam" id="PF12705"/>
    </source>
</evidence>
<dbReference type="InterPro" id="IPR038726">
    <property type="entry name" value="PDDEXK_AddAB-type"/>
</dbReference>
<keyword evidence="6" id="KW-0540">Nuclease</keyword>
<dbReference type="SUPFAM" id="SSF52980">
    <property type="entry name" value="Restriction endonuclease-like"/>
    <property type="match status" value="1"/>
</dbReference>
<keyword evidence="2" id="KW-0547">Nucleotide-binding</keyword>
<evidence type="ECO:0000256" key="3">
    <source>
        <dbReference type="ARBA" id="ARBA00023204"/>
    </source>
</evidence>
<evidence type="ECO:0000313" key="6">
    <source>
        <dbReference type="EMBL" id="ALA67434.1"/>
    </source>
</evidence>
<keyword evidence="7" id="KW-1185">Reference proteome</keyword>
<dbReference type="InterPro" id="IPR011335">
    <property type="entry name" value="Restrct_endonuc-II-like"/>
</dbReference>
<accession>A0A0K2H075</accession>
<evidence type="ECO:0000313" key="7">
    <source>
        <dbReference type="Proteomes" id="UP000058446"/>
    </source>
</evidence>
<gene>
    <name evidence="6" type="ORF">CLAC_06460</name>
</gene>
<name>A0A0K2H075_9CORY</name>
<dbReference type="Proteomes" id="UP000058446">
    <property type="component" value="Chromosome"/>
</dbReference>
<keyword evidence="6" id="KW-0269">Exonuclease</keyword>
<dbReference type="KEGG" id="clw:CLAC_06460"/>
<reference evidence="6 7" key="1">
    <citation type="submission" date="2013-10" db="EMBL/GenBank/DDBJ databases">
        <title>Complete genome sequence of Corynebacterium lactis DSM 45799(T), isolated from raw cow milk.</title>
        <authorList>
            <person name="Ruckert C."/>
            <person name="Albersmeier A."/>
            <person name="Lipski A."/>
            <person name="Kalinowski J."/>
        </authorList>
    </citation>
    <scope>NUCLEOTIDE SEQUENCE [LARGE SCALE GENOMIC DNA]</scope>
    <source>
        <strain evidence="6 7">RW2-5</strain>
    </source>
</reference>
<feature type="compositionally biased region" description="Polar residues" evidence="4">
    <location>
        <begin position="1"/>
        <end position="20"/>
    </location>
</feature>
<keyword evidence="1" id="KW-0227">DNA damage</keyword>
<dbReference type="Gene3D" id="3.90.320.10">
    <property type="match status" value="1"/>
</dbReference>
<sequence>MPDNSQSAKSDQNTGSQADTQPAKKPSKLALSPSRANDYRQCPLKYRFRAIDKIPEPSTVAQVKGTLVHAVLEEMYSWPREQRTYPAAVKRLKPTWAVMCAEDDQMFDLVPEDDLYDFLVECRGLLKGYFMMENPAGFDAAEMEKFVQLVLDRTKDSSLPVSVPMRGFIDRVDIAPTGEVRIVDYKTGKKPSPRFRDEALFQMRFYALVWWRLTGKIPEQLRLMYLKVADDLVLSPSAAELESFQAEIAGLWQQIVRDGEHGDFVPKKSKLCGWCSFQELCPAYGGTTPEYPGWPGAVGD</sequence>
<dbReference type="RefSeq" id="WP_053412187.1">
    <property type="nucleotide sequence ID" value="NZ_CP006841.1"/>
</dbReference>
<proteinExistence type="predicted"/>
<dbReference type="STRING" id="1408189.CLAC_06460"/>
<evidence type="ECO:0000256" key="1">
    <source>
        <dbReference type="ARBA" id="ARBA00022763"/>
    </source>
</evidence>
<dbReference type="AlphaFoldDB" id="A0A0K2H075"/>
<organism evidence="6 7">
    <name type="scientific">Corynebacterium lactis RW2-5</name>
    <dbReference type="NCBI Taxonomy" id="1408189"/>
    <lineage>
        <taxon>Bacteria</taxon>
        <taxon>Bacillati</taxon>
        <taxon>Actinomycetota</taxon>
        <taxon>Actinomycetes</taxon>
        <taxon>Mycobacteriales</taxon>
        <taxon>Corynebacteriaceae</taxon>
        <taxon>Corynebacterium</taxon>
    </lineage>
</organism>
<keyword evidence="6" id="KW-0378">Hydrolase</keyword>
<protein>
    <submittedName>
        <fullName evidence="6">Exonuclease RecB</fullName>
    </submittedName>
</protein>
<keyword evidence="3" id="KW-0234">DNA repair</keyword>
<dbReference type="PATRIC" id="fig|1408189.4.peg.1285"/>
<dbReference type="GO" id="GO:0004527">
    <property type="term" value="F:exonuclease activity"/>
    <property type="evidence" value="ECO:0007669"/>
    <property type="project" value="UniProtKB-KW"/>
</dbReference>
<keyword evidence="2" id="KW-0347">Helicase</keyword>
<feature type="region of interest" description="Disordered" evidence="4">
    <location>
        <begin position="1"/>
        <end position="34"/>
    </location>
</feature>
<evidence type="ECO:0000256" key="2">
    <source>
        <dbReference type="ARBA" id="ARBA00022806"/>
    </source>
</evidence>
<dbReference type="GO" id="GO:0006281">
    <property type="term" value="P:DNA repair"/>
    <property type="evidence" value="ECO:0007669"/>
    <property type="project" value="UniProtKB-KW"/>
</dbReference>
<dbReference type="OrthoDB" id="9791397at2"/>
<keyword evidence="2" id="KW-0067">ATP-binding</keyword>
<evidence type="ECO:0000256" key="4">
    <source>
        <dbReference type="SAM" id="MobiDB-lite"/>
    </source>
</evidence>
<dbReference type="EMBL" id="CP006841">
    <property type="protein sequence ID" value="ALA67434.1"/>
    <property type="molecule type" value="Genomic_DNA"/>
</dbReference>